<sequence length="229" mass="26335">MDPMDVDDTPPLPSATAASSSLKGVFPYCMNLYNNFDKLSERERRCLYLGGEDSLCPIPAVVQDKDKKQWDKYWKLIHDSRGYEADHIPFDCPDWWRIAEHVTVHYRVSPPPGLSSDDFLNICKQAIVGFNNSHLEPKYQFVTIENVTYRDSMPFLKFYITFGASRVDDPSVTETFITKYVKCYHVGLEHLSGIKRCELKRVFLDNWKAAEANGMPCKLPCCKPRTGTY</sequence>
<accession>A0AAV1D7X8</accession>
<dbReference type="EMBL" id="OX459121">
    <property type="protein sequence ID" value="CAI9103961.1"/>
    <property type="molecule type" value="Genomic_DNA"/>
</dbReference>
<gene>
    <name evidence="1" type="ORF">OLC1_LOCUS12998</name>
</gene>
<dbReference type="AlphaFoldDB" id="A0AAV1D7X8"/>
<name>A0AAV1D7X8_OLDCO</name>
<evidence type="ECO:0000313" key="1">
    <source>
        <dbReference type="EMBL" id="CAI9103961.1"/>
    </source>
</evidence>
<keyword evidence="2" id="KW-1185">Reference proteome</keyword>
<reference evidence="1" key="1">
    <citation type="submission" date="2023-03" db="EMBL/GenBank/DDBJ databases">
        <authorList>
            <person name="Julca I."/>
        </authorList>
    </citation>
    <scope>NUCLEOTIDE SEQUENCE</scope>
</reference>
<dbReference type="Proteomes" id="UP001161247">
    <property type="component" value="Chromosome 4"/>
</dbReference>
<evidence type="ECO:0000313" key="2">
    <source>
        <dbReference type="Proteomes" id="UP001161247"/>
    </source>
</evidence>
<protein>
    <submittedName>
        <fullName evidence="1">OLC1v1002560C1</fullName>
    </submittedName>
</protein>
<organism evidence="1 2">
    <name type="scientific">Oldenlandia corymbosa var. corymbosa</name>
    <dbReference type="NCBI Taxonomy" id="529605"/>
    <lineage>
        <taxon>Eukaryota</taxon>
        <taxon>Viridiplantae</taxon>
        <taxon>Streptophyta</taxon>
        <taxon>Embryophyta</taxon>
        <taxon>Tracheophyta</taxon>
        <taxon>Spermatophyta</taxon>
        <taxon>Magnoliopsida</taxon>
        <taxon>eudicotyledons</taxon>
        <taxon>Gunneridae</taxon>
        <taxon>Pentapetalae</taxon>
        <taxon>asterids</taxon>
        <taxon>lamiids</taxon>
        <taxon>Gentianales</taxon>
        <taxon>Rubiaceae</taxon>
        <taxon>Rubioideae</taxon>
        <taxon>Spermacoceae</taxon>
        <taxon>Hedyotis-Oldenlandia complex</taxon>
        <taxon>Oldenlandia</taxon>
    </lineage>
</organism>
<proteinExistence type="predicted"/>